<protein>
    <submittedName>
        <fullName evidence="2">BgTH12-02567</fullName>
    </submittedName>
</protein>
<dbReference type="EMBL" id="CAJHIT010000007">
    <property type="protein sequence ID" value="CAD6502893.1"/>
    <property type="molecule type" value="Genomic_DNA"/>
</dbReference>
<reference evidence="2" key="1">
    <citation type="submission" date="2020-10" db="EMBL/GenBank/DDBJ databases">
        <authorList>
            <person name="Muller C M."/>
        </authorList>
    </citation>
    <scope>NUCLEOTIDE SEQUENCE</scope>
    <source>
        <strain evidence="2">THUN-12</strain>
    </source>
</reference>
<comment type="caution">
    <text evidence="2">The sequence shown here is derived from an EMBL/GenBank/DDBJ whole genome shotgun (WGS) entry which is preliminary data.</text>
</comment>
<evidence type="ECO:0000256" key="1">
    <source>
        <dbReference type="SAM" id="SignalP"/>
    </source>
</evidence>
<evidence type="ECO:0000313" key="3">
    <source>
        <dbReference type="Proteomes" id="UP000683417"/>
    </source>
</evidence>
<keyword evidence="1" id="KW-0732">Signal</keyword>
<dbReference type="Proteomes" id="UP000683417">
    <property type="component" value="Unassembled WGS sequence"/>
</dbReference>
<evidence type="ECO:0000313" key="2">
    <source>
        <dbReference type="EMBL" id="CAD6502893.1"/>
    </source>
</evidence>
<name>A0A9W4D226_BLUGR</name>
<dbReference type="AlphaFoldDB" id="A0A9W4D226"/>
<feature type="chain" id="PRO_5040747925" evidence="1">
    <location>
        <begin position="22"/>
        <end position="117"/>
    </location>
</feature>
<proteinExistence type="predicted"/>
<organism evidence="2 3">
    <name type="scientific">Blumeria graminis f. sp. triticale</name>
    <dbReference type="NCBI Taxonomy" id="1689686"/>
    <lineage>
        <taxon>Eukaryota</taxon>
        <taxon>Fungi</taxon>
        <taxon>Dikarya</taxon>
        <taxon>Ascomycota</taxon>
        <taxon>Pezizomycotina</taxon>
        <taxon>Leotiomycetes</taxon>
        <taxon>Erysiphales</taxon>
        <taxon>Erysiphaceae</taxon>
        <taxon>Blumeria</taxon>
    </lineage>
</organism>
<gene>
    <name evidence="2" type="ORF">BGTH12_LOCUS4251</name>
</gene>
<feature type="signal peptide" evidence="1">
    <location>
        <begin position="1"/>
        <end position="21"/>
    </location>
</feature>
<accession>A0A9W4D226</accession>
<sequence>MKNLSLISIVVFLSNLMPALANQDYLCNGLPIKWDEISDKVDEKYNELIVDPWHYDRSGGDQFGEVVFSKHYTNDSPSLLLTVKFTKDKTVTKVTAIIHDVHYECRPEERYERASRG</sequence>